<feature type="region of interest" description="Disordered" evidence="5">
    <location>
        <begin position="289"/>
        <end position="347"/>
    </location>
</feature>
<feature type="region of interest" description="Disordered" evidence="5">
    <location>
        <begin position="1420"/>
        <end position="1461"/>
    </location>
</feature>
<feature type="compositionally biased region" description="Basic and acidic residues" evidence="5">
    <location>
        <begin position="807"/>
        <end position="819"/>
    </location>
</feature>
<feature type="compositionally biased region" description="Basic and acidic residues" evidence="5">
    <location>
        <begin position="1265"/>
        <end position="1285"/>
    </location>
</feature>
<feature type="region of interest" description="Disordered" evidence="5">
    <location>
        <begin position="1"/>
        <end position="42"/>
    </location>
</feature>
<accession>A0ABP0TYI4</accession>
<gene>
    <name evidence="7" type="ORF">CSSPTR1EN2_LOCUS9264</name>
</gene>
<comment type="subcellular location">
    <subcellularLocation>
        <location evidence="1">Nucleus</location>
    </subcellularLocation>
</comment>
<feature type="region of interest" description="Disordered" evidence="5">
    <location>
        <begin position="1377"/>
        <end position="1406"/>
    </location>
</feature>
<feature type="compositionally biased region" description="Gly residues" evidence="5">
    <location>
        <begin position="544"/>
        <end position="554"/>
    </location>
</feature>
<evidence type="ECO:0000256" key="5">
    <source>
        <dbReference type="SAM" id="MobiDB-lite"/>
    </source>
</evidence>
<evidence type="ECO:0000256" key="2">
    <source>
        <dbReference type="ARBA" id="ARBA00007459"/>
    </source>
</evidence>
<protein>
    <recommendedName>
        <fullName evidence="6">Pre-mRNA polyadenylation factor Fip1 domain-containing protein</fullName>
    </recommendedName>
</protein>
<feature type="region of interest" description="Disordered" evidence="5">
    <location>
        <begin position="525"/>
        <end position="586"/>
    </location>
</feature>
<dbReference type="Pfam" id="PF05182">
    <property type="entry name" value="Fip1"/>
    <property type="match status" value="1"/>
</dbReference>
<feature type="compositionally biased region" description="Basic and acidic residues" evidence="5">
    <location>
        <begin position="870"/>
        <end position="881"/>
    </location>
</feature>
<keyword evidence="4" id="KW-0539">Nucleus</keyword>
<dbReference type="InterPro" id="IPR044976">
    <property type="entry name" value="FIPS5/FIPS3-like"/>
</dbReference>
<dbReference type="InterPro" id="IPR007854">
    <property type="entry name" value="Fip1_dom"/>
</dbReference>
<feature type="compositionally biased region" description="Basic and acidic residues" evidence="5">
    <location>
        <begin position="571"/>
        <end position="586"/>
    </location>
</feature>
<evidence type="ECO:0000313" key="8">
    <source>
        <dbReference type="Proteomes" id="UP001497512"/>
    </source>
</evidence>
<evidence type="ECO:0000256" key="4">
    <source>
        <dbReference type="ARBA" id="ARBA00023242"/>
    </source>
</evidence>
<evidence type="ECO:0000259" key="6">
    <source>
        <dbReference type="Pfam" id="PF05182"/>
    </source>
</evidence>
<reference evidence="7" key="1">
    <citation type="submission" date="2024-02" db="EMBL/GenBank/DDBJ databases">
        <authorList>
            <consortium name="ELIXIR-Norway"/>
            <consortium name="Elixir Norway"/>
        </authorList>
    </citation>
    <scope>NUCLEOTIDE SEQUENCE</scope>
</reference>
<evidence type="ECO:0000256" key="1">
    <source>
        <dbReference type="ARBA" id="ARBA00004123"/>
    </source>
</evidence>
<feature type="region of interest" description="Disordered" evidence="5">
    <location>
        <begin position="726"/>
        <end position="1285"/>
    </location>
</feature>
<keyword evidence="3" id="KW-0507">mRNA processing</keyword>
<feature type="compositionally biased region" description="Basic residues" evidence="5">
    <location>
        <begin position="1451"/>
        <end position="1461"/>
    </location>
</feature>
<dbReference type="Proteomes" id="UP001497512">
    <property type="component" value="Chromosome 17"/>
</dbReference>
<evidence type="ECO:0000313" key="7">
    <source>
        <dbReference type="EMBL" id="CAK9208600.1"/>
    </source>
</evidence>
<feature type="compositionally biased region" description="Basic and acidic residues" evidence="5">
    <location>
        <begin position="758"/>
        <end position="780"/>
    </location>
</feature>
<feature type="compositionally biased region" description="Basic and acidic residues" evidence="5">
    <location>
        <begin position="1055"/>
        <end position="1210"/>
    </location>
</feature>
<evidence type="ECO:0000256" key="3">
    <source>
        <dbReference type="ARBA" id="ARBA00022664"/>
    </source>
</evidence>
<feature type="compositionally biased region" description="Basic and acidic residues" evidence="5">
    <location>
        <begin position="912"/>
        <end position="1043"/>
    </location>
</feature>
<dbReference type="PANTHER" id="PTHR36884:SF4">
    <property type="entry name" value="FIP1[III]-LIKE PROTEIN"/>
    <property type="match status" value="1"/>
</dbReference>
<dbReference type="PANTHER" id="PTHR36884">
    <property type="entry name" value="FIP1[III]-LIKE PROTEIN"/>
    <property type="match status" value="1"/>
</dbReference>
<proteinExistence type="inferred from homology"/>
<feature type="compositionally biased region" description="Basic and acidic residues" evidence="5">
    <location>
        <begin position="1420"/>
        <end position="1434"/>
    </location>
</feature>
<name>A0ABP0TYI4_9BRYO</name>
<feature type="domain" description="Pre-mRNA polyadenylation factor Fip1" evidence="6">
    <location>
        <begin position="445"/>
        <end position="487"/>
    </location>
</feature>
<keyword evidence="8" id="KW-1185">Reference proteome</keyword>
<dbReference type="EMBL" id="OZ019909">
    <property type="protein sequence ID" value="CAK9208600.1"/>
    <property type="molecule type" value="Genomic_DNA"/>
</dbReference>
<sequence>MDDDDDFGDLYADMGAEEEARAGGNSSYRKLEGAGREYGEHADDEDDELLLYGASASSLATAKTHAAGSSVGRHPPFVAGYEVGEKDVDNEEQMLYGQLYGSSSAKPTENAAPSSIVNLEASVETVADKSRLEAVVFNRGGLKAKDISGLGVHDAQSIPFGAVASGEKRMHFTEAEPEVDIPSGELGISAPDAADSGLLRRPLNVAGSYDLVMSSGPFLEEEIGGTVGAGMGGIVGEEEDDWDSDSEDDLQIVLNDETAGFNNLERGLDGEYLEGSEDDEDLVIVAGTEPLEGERDGEEDDILSEGHLPGPPRGEERGPVIKAVGSGASPGLPRIGYSGQGYHTQPHHSQYKYVRPGAVTSGMTTLSQGSVQVGAVGGRGVGSVPAWGQGRGAGAGRGDWGAGAWGNSATQKSLPSSAGPWSSAGPRGYANGMEFNLPPTKTVFDVDLDTLEDKPWRRPGADLTDYFNFGFIESSWKQYCQQLAQLRLEATMQSKIRVYESGRSEQEFDPDLPPELMAAASMQESLGDVGLSQQRLPDSTPPTGGTGRGRGLGRGRVTMPTGRAIQVEGGGGERRPSADIRRQRNRDSDAVIQIVLQDAAEDEPTGSVNTYNEMYSEVDARGHDQAPPYLMVDEPHDFRPGGPAPWMEFFPHPEPWEQENMGMGMGGAPMHAMGVHAGPHMGIEGPGPFPLGSGMPMGPPGPDFGMYPGGPFGPPPVVRYYSSFRRRTPPHLTPPTHGSRPPAEWEDEPSNGSGANWTRREPRNLQGSREGESHSREYGIETRAPGGRCHSALREKSVEEASVECEPEGHNRSVSKELYADGGESDHDENDQAPKKPNVSPPQRGRQEAAQLKKVISESSEGDTGSSWELSKEPASDEVSQHQRHAVSRSRVVEHSGRAYRSSDGYQQQKSDLARQRRYEDEEKEKQYAHERGDSLGQRGKEDHAHNRRGHDEERDRHDREEEMHSRRDKARDEMYLRRDKEREWEEETRRRDKAKEYGHHRDREDSLWKRGWQDDGYRQRTDELHGHKVRADDKSGRIDRSHYAGSDNDNWQTGEHDRSHGRDKGRHHDRDGSRIREETSRTDRNEDRVWDKSRHDNLRGRRREYAEDSRDSERRSGREDDYRIREERRKYEDRNPRQESAREHAVDRLKAVGEARHQKRTWDGVRETWEIDVDRNGSVTEHKNYHVHSEGSRRNRNEEHHSSFEHDKVNYLLTKHQRHGDHKSLPPKRPQNSFRKSQDNEDSHKHRKKRERPAPTEGASSADEASRDHRGRSKLERWNSRTERDSLSWVDIEDKIQSAAHDQHGQDAALTTEQVIHERQQQDQFHEKEQHTGEHNFKEDQKDRYHIAHFSKRQSAVEVGVDGSGFEGGGIVISKKENRQSEPLDLNYPLSGHKEPQQVQELPSASILEKRKERFEKLRKQAHDGVANRESDHASLVQSDTMEVKQERPARKRRWGSHNT</sequence>
<feature type="compositionally biased region" description="Basic and acidic residues" evidence="5">
    <location>
        <begin position="29"/>
        <end position="41"/>
    </location>
</feature>
<organism evidence="7 8">
    <name type="scientific">Sphagnum troendelagicum</name>
    <dbReference type="NCBI Taxonomy" id="128251"/>
    <lineage>
        <taxon>Eukaryota</taxon>
        <taxon>Viridiplantae</taxon>
        <taxon>Streptophyta</taxon>
        <taxon>Embryophyta</taxon>
        <taxon>Bryophyta</taxon>
        <taxon>Sphagnophytina</taxon>
        <taxon>Sphagnopsida</taxon>
        <taxon>Sphagnales</taxon>
        <taxon>Sphagnaceae</taxon>
        <taxon>Sphagnum</taxon>
    </lineage>
</organism>
<comment type="similarity">
    <text evidence="2">Belongs to the FIP1 family.</text>
</comment>
<feature type="compositionally biased region" description="Polar residues" evidence="5">
    <location>
        <begin position="857"/>
        <end position="869"/>
    </location>
</feature>